<feature type="non-terminal residue" evidence="1">
    <location>
        <position position="1"/>
    </location>
</feature>
<reference evidence="1" key="1">
    <citation type="journal article" date="2019" name="Sci. Rep.">
        <title>Draft genome of Tanacetum cinerariifolium, the natural source of mosquito coil.</title>
        <authorList>
            <person name="Yamashiro T."/>
            <person name="Shiraishi A."/>
            <person name="Satake H."/>
            <person name="Nakayama K."/>
        </authorList>
    </citation>
    <scope>NUCLEOTIDE SEQUENCE</scope>
</reference>
<accession>A0A699WYU9</accession>
<evidence type="ECO:0000313" key="1">
    <source>
        <dbReference type="EMBL" id="GFD52667.1"/>
    </source>
</evidence>
<dbReference type="AlphaFoldDB" id="A0A699WYU9"/>
<dbReference type="EMBL" id="BKCJ011784952">
    <property type="protein sequence ID" value="GFD52667.1"/>
    <property type="molecule type" value="Genomic_DNA"/>
</dbReference>
<organism evidence="1">
    <name type="scientific">Tanacetum cinerariifolium</name>
    <name type="common">Dalmatian daisy</name>
    <name type="synonym">Chrysanthemum cinerariifolium</name>
    <dbReference type="NCBI Taxonomy" id="118510"/>
    <lineage>
        <taxon>Eukaryota</taxon>
        <taxon>Viridiplantae</taxon>
        <taxon>Streptophyta</taxon>
        <taxon>Embryophyta</taxon>
        <taxon>Tracheophyta</taxon>
        <taxon>Spermatophyta</taxon>
        <taxon>Magnoliopsida</taxon>
        <taxon>eudicotyledons</taxon>
        <taxon>Gunneridae</taxon>
        <taxon>Pentapetalae</taxon>
        <taxon>asterids</taxon>
        <taxon>campanulids</taxon>
        <taxon>Asterales</taxon>
        <taxon>Asteraceae</taxon>
        <taxon>Asteroideae</taxon>
        <taxon>Anthemideae</taxon>
        <taxon>Anthemidinae</taxon>
        <taxon>Tanacetum</taxon>
    </lineage>
</organism>
<protein>
    <submittedName>
        <fullName evidence="1">Uncharacterized protein</fullName>
    </submittedName>
</protein>
<gene>
    <name evidence="1" type="ORF">Tci_924636</name>
</gene>
<name>A0A699WYU9_TANCI</name>
<sequence>AITTTAPVRVYVASTRKRKGVVIKDPEEESTTIIPSDTKSKDKGKVIMVEESKPIRKKQQVELDEEYSRKLHEELNKDIDWDVAIDHVKQKAKEDPFVQRYQ</sequence>
<proteinExistence type="predicted"/>
<comment type="caution">
    <text evidence="1">The sequence shown here is derived from an EMBL/GenBank/DDBJ whole genome shotgun (WGS) entry which is preliminary data.</text>
</comment>
<feature type="non-terminal residue" evidence="1">
    <location>
        <position position="102"/>
    </location>
</feature>